<keyword evidence="1" id="KW-0175">Coiled coil</keyword>
<reference evidence="3" key="1">
    <citation type="journal article" date="2019" name="Int. J. Syst. Evol. Microbiol.">
        <title>The Global Catalogue of Microorganisms (GCM) 10K type strain sequencing project: providing services to taxonomists for standard genome sequencing and annotation.</title>
        <authorList>
            <consortium name="The Broad Institute Genomics Platform"/>
            <consortium name="The Broad Institute Genome Sequencing Center for Infectious Disease"/>
            <person name="Wu L."/>
            <person name="Ma J."/>
        </authorList>
    </citation>
    <scope>NUCLEOTIDE SEQUENCE [LARGE SCALE GENOMIC DNA]</scope>
    <source>
        <strain evidence="3">WYCCWR 12678</strain>
    </source>
</reference>
<gene>
    <name evidence="2" type="ORF">ACFO8Q_19770</name>
</gene>
<dbReference type="EMBL" id="JBHSHC010000138">
    <property type="protein sequence ID" value="MFC4769572.1"/>
    <property type="molecule type" value="Genomic_DNA"/>
</dbReference>
<evidence type="ECO:0000313" key="2">
    <source>
        <dbReference type="EMBL" id="MFC4769572.1"/>
    </source>
</evidence>
<evidence type="ECO:0000256" key="1">
    <source>
        <dbReference type="SAM" id="Coils"/>
    </source>
</evidence>
<dbReference type="Proteomes" id="UP001596002">
    <property type="component" value="Unassembled WGS sequence"/>
</dbReference>
<evidence type="ECO:0000313" key="3">
    <source>
        <dbReference type="Proteomes" id="UP001596002"/>
    </source>
</evidence>
<organism evidence="2 3">
    <name type="scientific">Effusibacillus consociatus</name>
    <dbReference type="NCBI Taxonomy" id="1117041"/>
    <lineage>
        <taxon>Bacteria</taxon>
        <taxon>Bacillati</taxon>
        <taxon>Bacillota</taxon>
        <taxon>Bacilli</taxon>
        <taxon>Bacillales</taxon>
        <taxon>Alicyclobacillaceae</taxon>
        <taxon>Effusibacillus</taxon>
    </lineage>
</organism>
<comment type="caution">
    <text evidence="2">The sequence shown here is derived from an EMBL/GenBank/DDBJ whole genome shotgun (WGS) entry which is preliminary data.</text>
</comment>
<dbReference type="RefSeq" id="WP_380028251.1">
    <property type="nucleotide sequence ID" value="NZ_JBHSHC010000138.1"/>
</dbReference>
<keyword evidence="3" id="KW-1185">Reference proteome</keyword>
<proteinExistence type="predicted"/>
<feature type="coiled-coil region" evidence="1">
    <location>
        <begin position="5"/>
        <end position="36"/>
    </location>
</feature>
<name>A0ABV9QAE5_9BACL</name>
<accession>A0ABV9QAE5</accession>
<sequence length="89" mass="10851">MEKLLEQILGEVKELVQDMEEFKQEVRQEMHQVKLEIRCEVGKQRDQNNNRFEFLHQQMVKLHDMARSIKRDTLLIYLGNKLENKLRLK</sequence>
<protein>
    <submittedName>
        <fullName evidence="2">Uncharacterized protein</fullName>
    </submittedName>
</protein>